<keyword evidence="5 7" id="KW-1133">Transmembrane helix</keyword>
<evidence type="ECO:0000256" key="1">
    <source>
        <dbReference type="ARBA" id="ARBA00004651"/>
    </source>
</evidence>
<evidence type="ECO:0000256" key="4">
    <source>
        <dbReference type="ARBA" id="ARBA00022692"/>
    </source>
</evidence>
<evidence type="ECO:0000256" key="3">
    <source>
        <dbReference type="ARBA" id="ARBA00022475"/>
    </source>
</evidence>
<accession>A0A231HAS2</accession>
<keyword evidence="3" id="KW-1003">Cell membrane</keyword>
<keyword evidence="2" id="KW-0813">Transport</keyword>
<dbReference type="SUPFAM" id="SSF161098">
    <property type="entry name" value="MetI-like"/>
    <property type="match status" value="2"/>
</dbReference>
<comment type="subcellular location">
    <subcellularLocation>
        <location evidence="1">Cell membrane</location>
        <topology evidence="1">Multi-pass membrane protein</topology>
    </subcellularLocation>
</comment>
<dbReference type="InterPro" id="IPR035906">
    <property type="entry name" value="MetI-like_sf"/>
</dbReference>
<feature type="transmembrane region" description="Helical" evidence="7">
    <location>
        <begin position="135"/>
        <end position="155"/>
    </location>
</feature>
<reference evidence="8 9" key="1">
    <citation type="submission" date="2017-07" db="EMBL/GenBank/DDBJ databases">
        <title>First draft Genome Sequence of Nocardia cerradoensis isolated from human infection.</title>
        <authorList>
            <person name="Carrasco G."/>
        </authorList>
    </citation>
    <scope>NUCLEOTIDE SEQUENCE [LARGE SCALE GENOMIC DNA]</scope>
    <source>
        <strain evidence="8 9">CNM20130759</strain>
    </source>
</reference>
<name>A0A231HAS2_9NOCA</name>
<feature type="transmembrane region" description="Helical" evidence="7">
    <location>
        <begin position="292"/>
        <end position="315"/>
    </location>
</feature>
<feature type="transmembrane region" description="Helical" evidence="7">
    <location>
        <begin position="579"/>
        <end position="599"/>
    </location>
</feature>
<feature type="transmembrane region" description="Helical" evidence="7">
    <location>
        <begin position="436"/>
        <end position="458"/>
    </location>
</feature>
<gene>
    <name evidence="8" type="primary">sugB_2</name>
    <name evidence="8" type="ORF">B7C42_02244</name>
</gene>
<feature type="transmembrane region" description="Helical" evidence="7">
    <location>
        <begin position="611"/>
        <end position="630"/>
    </location>
</feature>
<keyword evidence="6 7" id="KW-0472">Membrane</keyword>
<evidence type="ECO:0000256" key="2">
    <source>
        <dbReference type="ARBA" id="ARBA00022448"/>
    </source>
</evidence>
<evidence type="ECO:0000256" key="7">
    <source>
        <dbReference type="SAM" id="Phobius"/>
    </source>
</evidence>
<sequence length="644" mass="69474">MTAGHIHAHGLDLEPALTRIAGPVIPGRHPRRWSMWPAQLPALVLILLLLVGPAATTVWTAVRAQWAMVGWCALLVVLVAASTLLWRRDDAVRALVAAAVRGRWTLLRHRLWPTVFRREAPDGASLVARIRRRSLWWPVVVVALVVTIRGIGVELGPGGRGAYVRTLVWVLCALAVLALALELAWRGRRGWWPWPPLILPFGVSAFVAGLALRLLAENPDYRMPVPGVAGQRVWLMSLLIAAFVWCWLGALFALFRAAIAAIEADPVRRGYLEDARGAGRTRARLFELVRPVFLILGLVVAVAAARIFDIILIAVPGSLQYSLDSATVHWWRLVSDPDADPGVAAAYSLPLAVLVGSAAWILQTDVRRHRVGWMRRPSADPVRARRTARGVVRLVAVSSLSLGPLLALVVFSWVGADGPALAGAGSVWQHRELLHAMANTGWVAVWATVLVIGAAFPVAHQLAALPADALRSRIAVVVLVVFTVLPAQLYVGPIRRVIERMGLTGTSFSSLIVVHAAIGLPIAILILRGALLAPSDGPAADALHGLAKPWAVLSRVVSTAWPAVGAVAVLELIQVWNDFFIGLMVSGADVSPWSLLLWGDARQFQENAAHLAAGALLSTVPPVLLLLMTWRRFLVPGLTGGIVR</sequence>
<dbReference type="InterPro" id="IPR050901">
    <property type="entry name" value="BP-dep_ABC_trans_perm"/>
</dbReference>
<feature type="transmembrane region" description="Helical" evidence="7">
    <location>
        <begin position="391"/>
        <end position="416"/>
    </location>
</feature>
<evidence type="ECO:0000313" key="8">
    <source>
        <dbReference type="EMBL" id="OXR45951.1"/>
    </source>
</evidence>
<feature type="transmembrane region" description="Helical" evidence="7">
    <location>
        <begin position="68"/>
        <end position="86"/>
    </location>
</feature>
<protein>
    <submittedName>
        <fullName evidence="8">Trehalose transport system permease protein SugB</fullName>
    </submittedName>
</protein>
<feature type="transmembrane region" description="Helical" evidence="7">
    <location>
        <begin position="40"/>
        <end position="62"/>
    </location>
</feature>
<feature type="transmembrane region" description="Helical" evidence="7">
    <location>
        <begin position="236"/>
        <end position="259"/>
    </location>
</feature>
<evidence type="ECO:0000313" key="9">
    <source>
        <dbReference type="Proteomes" id="UP000215506"/>
    </source>
</evidence>
<dbReference type="Gene3D" id="1.10.3720.10">
    <property type="entry name" value="MetI-like"/>
    <property type="match status" value="2"/>
</dbReference>
<feature type="transmembrane region" description="Helical" evidence="7">
    <location>
        <begin position="344"/>
        <end position="362"/>
    </location>
</feature>
<keyword evidence="4 7" id="KW-0812">Transmembrane</keyword>
<feature type="transmembrane region" description="Helical" evidence="7">
    <location>
        <begin position="197"/>
        <end position="216"/>
    </location>
</feature>
<dbReference type="AlphaFoldDB" id="A0A231HAS2"/>
<dbReference type="PANTHER" id="PTHR32243:SF24">
    <property type="entry name" value="DIACETYLCHITOBIOSE UPTAKE SYSTEM PERMEASE PROTEIN NGCG"/>
    <property type="match status" value="1"/>
</dbReference>
<feature type="transmembrane region" description="Helical" evidence="7">
    <location>
        <begin position="511"/>
        <end position="531"/>
    </location>
</feature>
<feature type="transmembrane region" description="Helical" evidence="7">
    <location>
        <begin position="167"/>
        <end position="185"/>
    </location>
</feature>
<organism evidence="8 9">
    <name type="scientific">Nocardia cerradoensis</name>
    <dbReference type="NCBI Taxonomy" id="85688"/>
    <lineage>
        <taxon>Bacteria</taxon>
        <taxon>Bacillati</taxon>
        <taxon>Actinomycetota</taxon>
        <taxon>Actinomycetes</taxon>
        <taxon>Mycobacteriales</taxon>
        <taxon>Nocardiaceae</taxon>
        <taxon>Nocardia</taxon>
    </lineage>
</organism>
<dbReference type="Proteomes" id="UP000215506">
    <property type="component" value="Unassembled WGS sequence"/>
</dbReference>
<dbReference type="GO" id="GO:0005886">
    <property type="term" value="C:plasma membrane"/>
    <property type="evidence" value="ECO:0007669"/>
    <property type="project" value="UniProtKB-SubCell"/>
</dbReference>
<feature type="transmembrane region" description="Helical" evidence="7">
    <location>
        <begin position="552"/>
        <end position="573"/>
    </location>
</feature>
<keyword evidence="9" id="KW-1185">Reference proteome</keyword>
<comment type="caution">
    <text evidence="8">The sequence shown here is derived from an EMBL/GenBank/DDBJ whole genome shotgun (WGS) entry which is preliminary data.</text>
</comment>
<proteinExistence type="predicted"/>
<dbReference type="RefSeq" id="WP_039781931.1">
    <property type="nucleotide sequence ID" value="NZ_JAAXOR010000001.1"/>
</dbReference>
<evidence type="ECO:0000256" key="6">
    <source>
        <dbReference type="ARBA" id="ARBA00023136"/>
    </source>
</evidence>
<feature type="transmembrane region" description="Helical" evidence="7">
    <location>
        <begin position="470"/>
        <end position="491"/>
    </location>
</feature>
<dbReference type="EMBL" id="NGAF01000003">
    <property type="protein sequence ID" value="OXR45951.1"/>
    <property type="molecule type" value="Genomic_DNA"/>
</dbReference>
<evidence type="ECO:0000256" key="5">
    <source>
        <dbReference type="ARBA" id="ARBA00022989"/>
    </source>
</evidence>
<dbReference type="PANTHER" id="PTHR32243">
    <property type="entry name" value="MALTOSE TRANSPORT SYSTEM PERMEASE-RELATED"/>
    <property type="match status" value="1"/>
</dbReference>